<comment type="caution">
    <text evidence="2">The sequence shown here is derived from an EMBL/GenBank/DDBJ whole genome shotgun (WGS) entry which is preliminary data.</text>
</comment>
<name>A0A323UBM6_RHOPL</name>
<protein>
    <submittedName>
        <fullName evidence="2">Cadmium ABC transporter ATPase</fullName>
    </submittedName>
</protein>
<reference evidence="2 3" key="1">
    <citation type="submission" date="2018-06" db="EMBL/GenBank/DDBJ databases">
        <title>Draft Whole-Genome Sequence of the purple photosynthetic bacterium Rhodospeudomonas palustris XCP.</title>
        <authorList>
            <person name="Rayyan A."/>
            <person name="Meyer T.E."/>
            <person name="Kyndt J.A."/>
        </authorList>
    </citation>
    <scope>NUCLEOTIDE SEQUENCE [LARGE SCALE GENOMIC DNA]</scope>
    <source>
        <strain evidence="2 3">XCP</strain>
    </source>
</reference>
<dbReference type="Proteomes" id="UP000248134">
    <property type="component" value="Unassembled WGS sequence"/>
</dbReference>
<accession>A0A323UBM6</accession>
<gene>
    <name evidence="2" type="ORF">DNX69_12800</name>
</gene>
<evidence type="ECO:0000313" key="3">
    <source>
        <dbReference type="Proteomes" id="UP000248134"/>
    </source>
</evidence>
<feature type="transmembrane region" description="Helical" evidence="1">
    <location>
        <begin position="12"/>
        <end position="33"/>
    </location>
</feature>
<organism evidence="2 3">
    <name type="scientific">Rhodopseudomonas palustris</name>
    <dbReference type="NCBI Taxonomy" id="1076"/>
    <lineage>
        <taxon>Bacteria</taxon>
        <taxon>Pseudomonadati</taxon>
        <taxon>Pseudomonadota</taxon>
        <taxon>Alphaproteobacteria</taxon>
        <taxon>Hyphomicrobiales</taxon>
        <taxon>Nitrobacteraceae</taxon>
        <taxon>Rhodopseudomonas</taxon>
    </lineage>
</organism>
<dbReference type="OrthoDB" id="8141493at2"/>
<dbReference type="RefSeq" id="WP_110786372.1">
    <property type="nucleotide sequence ID" value="NZ_QKQS01000023.1"/>
</dbReference>
<sequence>MTGEELNWFQIAVRVLFLTALFAYAAIVGTRLLGRIASLFRRGPRVVRLRKYRELVRPRD</sequence>
<evidence type="ECO:0000313" key="2">
    <source>
        <dbReference type="EMBL" id="PZA10262.1"/>
    </source>
</evidence>
<evidence type="ECO:0000256" key="1">
    <source>
        <dbReference type="SAM" id="Phobius"/>
    </source>
</evidence>
<proteinExistence type="predicted"/>
<keyword evidence="1" id="KW-1133">Transmembrane helix</keyword>
<keyword evidence="1" id="KW-0812">Transmembrane</keyword>
<keyword evidence="1" id="KW-0472">Membrane</keyword>
<dbReference type="EMBL" id="QKQS01000023">
    <property type="protein sequence ID" value="PZA10262.1"/>
    <property type="molecule type" value="Genomic_DNA"/>
</dbReference>
<dbReference type="AlphaFoldDB" id="A0A323UBM6"/>